<keyword evidence="4" id="KW-1185">Reference proteome</keyword>
<evidence type="ECO:0000313" key="3">
    <source>
        <dbReference type="EMBL" id="NMN97109.1"/>
    </source>
</evidence>
<organism evidence="3 4">
    <name type="scientific">Antrihabitans stalactiti</name>
    <dbReference type="NCBI Taxonomy" id="2584121"/>
    <lineage>
        <taxon>Bacteria</taxon>
        <taxon>Bacillati</taxon>
        <taxon>Actinomycetota</taxon>
        <taxon>Actinomycetes</taxon>
        <taxon>Mycobacteriales</taxon>
        <taxon>Nocardiaceae</taxon>
        <taxon>Antrihabitans</taxon>
    </lineage>
</organism>
<dbReference type="Proteomes" id="UP000535543">
    <property type="component" value="Unassembled WGS sequence"/>
</dbReference>
<name>A0A848KFN2_9NOCA</name>
<protein>
    <recommendedName>
        <fullName evidence="2">YiaAB two helix domain-containing protein</fullName>
    </recommendedName>
</protein>
<comment type="caution">
    <text evidence="3">The sequence shown here is derived from an EMBL/GenBank/DDBJ whole genome shotgun (WGS) entry which is preliminary data.</text>
</comment>
<dbReference type="GO" id="GO:0005886">
    <property type="term" value="C:plasma membrane"/>
    <property type="evidence" value="ECO:0007669"/>
    <property type="project" value="TreeGrafter"/>
</dbReference>
<dbReference type="InterPro" id="IPR008024">
    <property type="entry name" value="YiaAB"/>
</dbReference>
<proteinExistence type="predicted"/>
<reference evidence="3 4" key="1">
    <citation type="submission" date="2019-05" db="EMBL/GenBank/DDBJ databases">
        <authorList>
            <person name="Lee S.D."/>
        </authorList>
    </citation>
    <scope>NUCLEOTIDE SEQUENCE [LARGE SCALE GENOMIC DNA]</scope>
    <source>
        <strain evidence="3 4">YC2-7</strain>
    </source>
</reference>
<dbReference type="RefSeq" id="WP_169589684.1">
    <property type="nucleotide sequence ID" value="NZ_VCQU01000006.1"/>
</dbReference>
<dbReference type="AlphaFoldDB" id="A0A848KFN2"/>
<dbReference type="PANTHER" id="PTHR37290:SF1">
    <property type="entry name" value="INNER MEMBRANE PROTEIN YIAA"/>
    <property type="match status" value="1"/>
</dbReference>
<keyword evidence="1" id="KW-0472">Membrane</keyword>
<feature type="transmembrane region" description="Helical" evidence="1">
    <location>
        <begin position="12"/>
        <end position="38"/>
    </location>
</feature>
<dbReference type="InterPro" id="IPR038972">
    <property type="entry name" value="YiaA-like"/>
</dbReference>
<evidence type="ECO:0000313" key="4">
    <source>
        <dbReference type="Proteomes" id="UP000535543"/>
    </source>
</evidence>
<keyword evidence="1" id="KW-0812">Transmembrane</keyword>
<dbReference type="Pfam" id="PF05360">
    <property type="entry name" value="YiaAB"/>
    <property type="match status" value="1"/>
</dbReference>
<sequence length="96" mass="10714">MTTPKPKSTNTAAFYLQAILAFGVSLTGTIGGIYYLPIDAWQKSFLIMSALFLVTSCFTLAKVIRDQTERDTVRERIDEARLEKLLADHDPFKTAA</sequence>
<feature type="domain" description="YiaAB two helix" evidence="2">
    <location>
        <begin position="14"/>
        <end position="66"/>
    </location>
</feature>
<accession>A0A848KFN2</accession>
<dbReference type="GO" id="GO:0006974">
    <property type="term" value="P:DNA damage response"/>
    <property type="evidence" value="ECO:0007669"/>
    <property type="project" value="TreeGrafter"/>
</dbReference>
<evidence type="ECO:0000259" key="2">
    <source>
        <dbReference type="Pfam" id="PF05360"/>
    </source>
</evidence>
<dbReference type="EMBL" id="VCQU01000006">
    <property type="protein sequence ID" value="NMN97109.1"/>
    <property type="molecule type" value="Genomic_DNA"/>
</dbReference>
<feature type="transmembrane region" description="Helical" evidence="1">
    <location>
        <begin position="44"/>
        <end position="64"/>
    </location>
</feature>
<keyword evidence="1" id="KW-1133">Transmembrane helix</keyword>
<evidence type="ECO:0000256" key="1">
    <source>
        <dbReference type="SAM" id="Phobius"/>
    </source>
</evidence>
<reference evidence="3 4" key="2">
    <citation type="submission" date="2020-06" db="EMBL/GenBank/DDBJ databases">
        <title>Antribacter stalactiti gen. nov., sp. nov., a new member of the family Nacardiaceae isolated from a cave.</title>
        <authorList>
            <person name="Kim I.S."/>
        </authorList>
    </citation>
    <scope>NUCLEOTIDE SEQUENCE [LARGE SCALE GENOMIC DNA]</scope>
    <source>
        <strain evidence="3 4">YC2-7</strain>
    </source>
</reference>
<dbReference type="PANTHER" id="PTHR37290">
    <property type="entry name" value="INNER MEMBRANE PROTEIN YIAA-RELATED"/>
    <property type="match status" value="1"/>
</dbReference>
<gene>
    <name evidence="3" type="ORF">FGL95_18880</name>
</gene>